<organism evidence="2 3">
    <name type="scientific">Vibrio metschnikovii</name>
    <dbReference type="NCBI Taxonomy" id="28172"/>
    <lineage>
        <taxon>Bacteria</taxon>
        <taxon>Pseudomonadati</taxon>
        <taxon>Pseudomonadota</taxon>
        <taxon>Gammaproteobacteria</taxon>
        <taxon>Vibrionales</taxon>
        <taxon>Vibrionaceae</taxon>
        <taxon>Vibrio</taxon>
    </lineage>
</organism>
<accession>A0A9X0R7E6</accession>
<evidence type="ECO:0000256" key="1">
    <source>
        <dbReference type="SAM" id="SignalP"/>
    </source>
</evidence>
<dbReference type="Proteomes" id="UP000615796">
    <property type="component" value="Unassembled WGS sequence"/>
</dbReference>
<evidence type="ECO:0000313" key="3">
    <source>
        <dbReference type="Proteomes" id="UP000615796"/>
    </source>
</evidence>
<dbReference type="AlphaFoldDB" id="A0A9X0R7E6"/>
<dbReference type="InterPro" id="IPR006311">
    <property type="entry name" value="TAT_signal"/>
</dbReference>
<dbReference type="NCBIfam" id="TIGR02811">
    <property type="entry name" value="formate_TAT"/>
    <property type="match status" value="1"/>
</dbReference>
<keyword evidence="3" id="KW-1185">Reference proteome</keyword>
<protein>
    <submittedName>
        <fullName evidence="2">Transcriptional initiation protein Tat</fullName>
    </submittedName>
</protein>
<dbReference type="PROSITE" id="PS51318">
    <property type="entry name" value="TAT"/>
    <property type="match status" value="1"/>
</dbReference>
<dbReference type="RefSeq" id="WP_187025802.1">
    <property type="nucleotide sequence ID" value="NZ_JACRUP010000004.1"/>
</dbReference>
<feature type="chain" id="PRO_5040949604" evidence="1">
    <location>
        <begin position="38"/>
        <end position="66"/>
    </location>
</feature>
<gene>
    <name evidence="2" type="ORF">H8Q88_08115</name>
</gene>
<dbReference type="EMBL" id="JACRUP010000004">
    <property type="protein sequence ID" value="MBC5850929.1"/>
    <property type="molecule type" value="Genomic_DNA"/>
</dbReference>
<sequence>MKKQSDVNQSRRTILKSMAGAAVVGGVVASTSQSALAVETVEEATPQPLQKGYHETQHIRDYYASL</sequence>
<reference evidence="2" key="1">
    <citation type="submission" date="2020-08" db="EMBL/GenBank/DDBJ databases">
        <title>Genome Sequencing and Pan-Genome Analysis of Migratory bird Vibrio Strains, Inner Mongolia.</title>
        <authorList>
            <person name="Zheng L."/>
        </authorList>
    </citation>
    <scope>NUCLEOTIDE SEQUENCE</scope>
    <source>
        <strain evidence="2">M13F</strain>
    </source>
</reference>
<dbReference type="InterPro" id="IPR014177">
    <property type="entry name" value="Formate_DH_TAT-contain"/>
</dbReference>
<dbReference type="PIRSF" id="PIRSF036704">
    <property type="entry name" value="UCP036704"/>
    <property type="match status" value="1"/>
</dbReference>
<evidence type="ECO:0000313" key="2">
    <source>
        <dbReference type="EMBL" id="MBC5850929.1"/>
    </source>
</evidence>
<proteinExistence type="predicted"/>
<name>A0A9X0R7E6_VIBME</name>
<comment type="caution">
    <text evidence="2">The sequence shown here is derived from an EMBL/GenBank/DDBJ whole genome shotgun (WGS) entry which is preliminary data.</text>
</comment>
<keyword evidence="1" id="KW-0732">Signal</keyword>
<feature type="signal peptide" evidence="1">
    <location>
        <begin position="1"/>
        <end position="37"/>
    </location>
</feature>